<dbReference type="Proteomes" id="UP000237347">
    <property type="component" value="Unassembled WGS sequence"/>
</dbReference>
<comment type="caution">
    <text evidence="1">The sequence shown here is derived from an EMBL/GenBank/DDBJ whole genome shotgun (WGS) entry which is preliminary data.</text>
</comment>
<keyword evidence="2" id="KW-1185">Reference proteome</keyword>
<evidence type="ECO:0000313" key="2">
    <source>
        <dbReference type="Proteomes" id="UP000237347"/>
    </source>
</evidence>
<dbReference type="EMBL" id="PKMF04000183">
    <property type="protein sequence ID" value="KAK7844539.1"/>
    <property type="molecule type" value="Genomic_DNA"/>
</dbReference>
<dbReference type="PANTHER" id="PTHR47723:SF19">
    <property type="entry name" value="POLYNUCLEOTIDYL TRANSFERASE, RIBONUCLEASE H-LIKE SUPERFAMILY PROTEIN"/>
    <property type="match status" value="1"/>
</dbReference>
<evidence type="ECO:0000313" key="1">
    <source>
        <dbReference type="EMBL" id="KAK7844539.1"/>
    </source>
</evidence>
<proteinExistence type="predicted"/>
<evidence type="ECO:0008006" key="3">
    <source>
        <dbReference type="Google" id="ProtNLM"/>
    </source>
</evidence>
<organism evidence="1 2">
    <name type="scientific">Quercus suber</name>
    <name type="common">Cork oak</name>
    <dbReference type="NCBI Taxonomy" id="58331"/>
    <lineage>
        <taxon>Eukaryota</taxon>
        <taxon>Viridiplantae</taxon>
        <taxon>Streptophyta</taxon>
        <taxon>Embryophyta</taxon>
        <taxon>Tracheophyta</taxon>
        <taxon>Spermatophyta</taxon>
        <taxon>Magnoliopsida</taxon>
        <taxon>eudicotyledons</taxon>
        <taxon>Gunneridae</taxon>
        <taxon>Pentapetalae</taxon>
        <taxon>rosids</taxon>
        <taxon>fabids</taxon>
        <taxon>Fagales</taxon>
        <taxon>Fagaceae</taxon>
        <taxon>Quercus</taxon>
    </lineage>
</organism>
<dbReference type="PANTHER" id="PTHR47723">
    <property type="entry name" value="OS05G0353850 PROTEIN"/>
    <property type="match status" value="1"/>
</dbReference>
<sequence>MEASVTWHPSPTNIYKINYNGGIFAKENKLGIGVVVRDSNGLVIASMVQQFPQAYKAVEIEAMAASRASEFGLEIGIHQAILEDSTWRRGPTNIRLSRHMDFRLGEDKRAFLLPCTDANNGCLQVN</sequence>
<dbReference type="InterPro" id="IPR053151">
    <property type="entry name" value="RNase_H-like"/>
</dbReference>
<gene>
    <name evidence="1" type="ORF">CFP56_010703</name>
</gene>
<dbReference type="AlphaFoldDB" id="A0AAW0KZ15"/>
<name>A0AAW0KZ15_QUESU</name>
<protein>
    <recommendedName>
        <fullName evidence="3">RNase H type-1 domain-containing protein</fullName>
    </recommendedName>
</protein>
<accession>A0AAW0KZ15</accession>
<reference evidence="1 2" key="1">
    <citation type="journal article" date="2018" name="Sci. Data">
        <title>The draft genome sequence of cork oak.</title>
        <authorList>
            <person name="Ramos A.M."/>
            <person name="Usie A."/>
            <person name="Barbosa P."/>
            <person name="Barros P.M."/>
            <person name="Capote T."/>
            <person name="Chaves I."/>
            <person name="Simoes F."/>
            <person name="Abreu I."/>
            <person name="Carrasquinho I."/>
            <person name="Faro C."/>
            <person name="Guimaraes J.B."/>
            <person name="Mendonca D."/>
            <person name="Nobrega F."/>
            <person name="Rodrigues L."/>
            <person name="Saibo N.J.M."/>
            <person name="Varela M.C."/>
            <person name="Egas C."/>
            <person name="Matos J."/>
            <person name="Miguel C.M."/>
            <person name="Oliveira M.M."/>
            <person name="Ricardo C.P."/>
            <person name="Goncalves S."/>
        </authorList>
    </citation>
    <scope>NUCLEOTIDE SEQUENCE [LARGE SCALE GENOMIC DNA]</scope>
    <source>
        <strain evidence="2">cv. HL8</strain>
    </source>
</reference>